<dbReference type="RefSeq" id="WP_264792858.1">
    <property type="nucleotide sequence ID" value="NZ_AP026867.1"/>
</dbReference>
<reference evidence="1" key="1">
    <citation type="submission" date="2022-09" db="EMBL/GenBank/DDBJ databases">
        <title>Aureispira anguillicida sp. nov., isolated from Leptocephalus of Japanese eel Anguilla japonica.</title>
        <authorList>
            <person name="Yuasa K."/>
            <person name="Mekata T."/>
            <person name="Ikunari K."/>
        </authorList>
    </citation>
    <scope>NUCLEOTIDE SEQUENCE</scope>
    <source>
        <strain evidence="1">EL160426</strain>
    </source>
</reference>
<evidence type="ECO:0000313" key="2">
    <source>
        <dbReference type="Proteomes" id="UP001060919"/>
    </source>
</evidence>
<protein>
    <submittedName>
        <fullName evidence="1">Uncharacterized protein</fullName>
    </submittedName>
</protein>
<organism evidence="1 2">
    <name type="scientific">Aureispira anguillae</name>
    <dbReference type="NCBI Taxonomy" id="2864201"/>
    <lineage>
        <taxon>Bacteria</taxon>
        <taxon>Pseudomonadati</taxon>
        <taxon>Bacteroidota</taxon>
        <taxon>Saprospiria</taxon>
        <taxon>Saprospirales</taxon>
        <taxon>Saprospiraceae</taxon>
        <taxon>Aureispira</taxon>
    </lineage>
</organism>
<dbReference type="SUPFAM" id="SSF57184">
    <property type="entry name" value="Growth factor receptor domain"/>
    <property type="match status" value="1"/>
</dbReference>
<proteinExistence type="predicted"/>
<sequence length="174" mass="19304">MKNFIQATLFVIVALVGGLMTSSCDPCEGTVCTDGYCSNGTCICYDGYEKSNNQCIPFNKEYTGENMQGIEVEDSKMLVPPSSKPVTYTIVASETDPLKIILKDFNNLAGNDVTFTINSSKRNRLIEEGVISKIGRFYKVSGFKEENEIKLTLIETQGPTFMQTFGQFNLTLQQ</sequence>
<name>A0A916DRA8_9BACT</name>
<dbReference type="EMBL" id="AP026867">
    <property type="protein sequence ID" value="BDS11709.1"/>
    <property type="molecule type" value="Genomic_DNA"/>
</dbReference>
<keyword evidence="2" id="KW-1185">Reference proteome</keyword>
<dbReference type="AlphaFoldDB" id="A0A916DRA8"/>
<dbReference type="KEGG" id="aup:AsAng_0024230"/>
<dbReference type="InterPro" id="IPR009030">
    <property type="entry name" value="Growth_fac_rcpt_cys_sf"/>
</dbReference>
<gene>
    <name evidence="1" type="ORF">AsAng_0024230</name>
</gene>
<dbReference type="PROSITE" id="PS51257">
    <property type="entry name" value="PROKAR_LIPOPROTEIN"/>
    <property type="match status" value="1"/>
</dbReference>
<evidence type="ECO:0000313" key="1">
    <source>
        <dbReference type="EMBL" id="BDS11709.1"/>
    </source>
</evidence>
<accession>A0A916DRA8</accession>
<dbReference type="Proteomes" id="UP001060919">
    <property type="component" value="Chromosome"/>
</dbReference>